<reference evidence="8" key="1">
    <citation type="journal article" date="2020" name="bioRxiv">
        <title>Hybrid origin of Populus tomentosa Carr. identified through genome sequencing and phylogenomic analysis.</title>
        <authorList>
            <person name="An X."/>
            <person name="Gao K."/>
            <person name="Chen Z."/>
            <person name="Li J."/>
            <person name="Yang X."/>
            <person name="Yang X."/>
            <person name="Zhou J."/>
            <person name="Guo T."/>
            <person name="Zhao T."/>
            <person name="Huang S."/>
            <person name="Miao D."/>
            <person name="Khan W.U."/>
            <person name="Rao P."/>
            <person name="Ye M."/>
            <person name="Lei B."/>
            <person name="Liao W."/>
            <person name="Wang J."/>
            <person name="Ji L."/>
            <person name="Li Y."/>
            <person name="Guo B."/>
            <person name="Mustafa N.S."/>
            <person name="Li S."/>
            <person name="Yun Q."/>
            <person name="Keller S.R."/>
            <person name="Mao J."/>
            <person name="Zhang R."/>
            <person name="Strauss S.H."/>
        </authorList>
    </citation>
    <scope>NUCLEOTIDE SEQUENCE</scope>
    <source>
        <strain evidence="8">GM15</strain>
        <tissue evidence="8">Leaf</tissue>
    </source>
</reference>
<keyword evidence="3" id="KW-0032">Aminotransferase</keyword>
<keyword evidence="4" id="KW-0808">Transferase</keyword>
<evidence type="ECO:0000256" key="6">
    <source>
        <dbReference type="SAM" id="MobiDB-lite"/>
    </source>
</evidence>
<protein>
    <recommendedName>
        <fullName evidence="7">Chromo domain-containing protein</fullName>
    </recommendedName>
</protein>
<comment type="cofactor">
    <cofactor evidence="1">
        <name>pyridoxal 5'-phosphate</name>
        <dbReference type="ChEBI" id="CHEBI:597326"/>
    </cofactor>
</comment>
<feature type="compositionally biased region" description="Basic and acidic residues" evidence="6">
    <location>
        <begin position="145"/>
        <end position="158"/>
    </location>
</feature>
<feature type="compositionally biased region" description="Acidic residues" evidence="6">
    <location>
        <begin position="159"/>
        <end position="177"/>
    </location>
</feature>
<feature type="domain" description="Chromo" evidence="7">
    <location>
        <begin position="482"/>
        <end position="546"/>
    </location>
</feature>
<evidence type="ECO:0000256" key="3">
    <source>
        <dbReference type="ARBA" id="ARBA00022576"/>
    </source>
</evidence>
<dbReference type="FunFam" id="3.90.1150.10:FF:000031">
    <property type="entry name" value="Serine--glyoxylate aminotransferase"/>
    <property type="match status" value="1"/>
</dbReference>
<dbReference type="PANTHER" id="PTHR21152">
    <property type="entry name" value="AMINOTRANSFERASE CLASS V"/>
    <property type="match status" value="1"/>
</dbReference>
<dbReference type="CDD" id="cd18660">
    <property type="entry name" value="CD1_tandem"/>
    <property type="match status" value="1"/>
</dbReference>
<feature type="domain" description="Chromo" evidence="7">
    <location>
        <begin position="391"/>
        <end position="455"/>
    </location>
</feature>
<dbReference type="PROSITE" id="PS50013">
    <property type="entry name" value="CHROMO_2"/>
    <property type="match status" value="2"/>
</dbReference>
<feature type="compositionally biased region" description="Polar residues" evidence="6">
    <location>
        <begin position="336"/>
        <end position="346"/>
    </location>
</feature>
<evidence type="ECO:0000313" key="8">
    <source>
        <dbReference type="EMBL" id="KAG6789421.1"/>
    </source>
</evidence>
<feature type="compositionally biased region" description="Basic and acidic residues" evidence="6">
    <location>
        <begin position="113"/>
        <end position="123"/>
    </location>
</feature>
<evidence type="ECO:0000259" key="7">
    <source>
        <dbReference type="PROSITE" id="PS50013"/>
    </source>
</evidence>
<dbReference type="Proteomes" id="UP000886885">
    <property type="component" value="Chromosome 1D"/>
</dbReference>
<dbReference type="InterPro" id="IPR000953">
    <property type="entry name" value="Chromo/chromo_shadow_dom"/>
</dbReference>
<evidence type="ECO:0000313" key="9">
    <source>
        <dbReference type="Proteomes" id="UP000886885"/>
    </source>
</evidence>
<dbReference type="PANTHER" id="PTHR21152:SF24">
    <property type="entry name" value="ALANINE--GLYOXYLATE AMINOTRANSFERASE 1"/>
    <property type="match status" value="1"/>
</dbReference>
<dbReference type="GO" id="GO:0004760">
    <property type="term" value="F:L-serine-pyruvate transaminase activity"/>
    <property type="evidence" value="ECO:0007669"/>
    <property type="project" value="TreeGrafter"/>
</dbReference>
<feature type="compositionally biased region" description="Acidic residues" evidence="6">
    <location>
        <begin position="238"/>
        <end position="249"/>
    </location>
</feature>
<feature type="compositionally biased region" description="Acidic residues" evidence="6">
    <location>
        <begin position="213"/>
        <end position="222"/>
    </location>
</feature>
<evidence type="ECO:0000256" key="5">
    <source>
        <dbReference type="ARBA" id="ARBA00022898"/>
    </source>
</evidence>
<dbReference type="CDD" id="cd06451">
    <property type="entry name" value="AGAT_like"/>
    <property type="match status" value="1"/>
</dbReference>
<dbReference type="PROSITE" id="PS00595">
    <property type="entry name" value="AA_TRANSFER_CLASS_5"/>
    <property type="match status" value="1"/>
</dbReference>
<dbReference type="InterPro" id="IPR023780">
    <property type="entry name" value="Chromo_domain"/>
</dbReference>
<comment type="similarity">
    <text evidence="2">Belongs to the class-V pyridoxal-phosphate-dependent aminotransferase family.</text>
</comment>
<feature type="compositionally biased region" description="Low complexity" evidence="6">
    <location>
        <begin position="351"/>
        <end position="364"/>
    </location>
</feature>
<feature type="region of interest" description="Disordered" evidence="6">
    <location>
        <begin position="34"/>
        <end position="392"/>
    </location>
</feature>
<evidence type="ECO:0000256" key="2">
    <source>
        <dbReference type="ARBA" id="ARBA00009236"/>
    </source>
</evidence>
<keyword evidence="5" id="KW-0663">Pyridoxal phosphate</keyword>
<dbReference type="GO" id="GO:0005777">
    <property type="term" value="C:peroxisome"/>
    <property type="evidence" value="ECO:0007669"/>
    <property type="project" value="TreeGrafter"/>
</dbReference>
<dbReference type="GO" id="GO:0008453">
    <property type="term" value="F:alanine-glyoxylate transaminase activity"/>
    <property type="evidence" value="ECO:0007669"/>
    <property type="project" value="TreeGrafter"/>
</dbReference>
<dbReference type="EMBL" id="JAAWWB010000002">
    <property type="protein sequence ID" value="KAG6789421.1"/>
    <property type="molecule type" value="Genomic_DNA"/>
</dbReference>
<feature type="compositionally biased region" description="Acidic residues" evidence="6">
    <location>
        <begin position="304"/>
        <end position="317"/>
    </location>
</feature>
<dbReference type="Pfam" id="PF00266">
    <property type="entry name" value="Aminotran_5"/>
    <property type="match status" value="1"/>
</dbReference>
<evidence type="ECO:0000256" key="1">
    <source>
        <dbReference type="ARBA" id="ARBA00001933"/>
    </source>
</evidence>
<proteinExistence type="inferred from homology"/>
<dbReference type="FunFam" id="3.40.640.10:FF:000054">
    <property type="entry name" value="Serine--glyoxylate aminotransferase"/>
    <property type="match status" value="1"/>
</dbReference>
<accession>A0A8X8AJH3</accession>
<dbReference type="InterPro" id="IPR000192">
    <property type="entry name" value="Aminotrans_V_dom"/>
</dbReference>
<dbReference type="AlphaFoldDB" id="A0A8X8AJH3"/>
<comment type="caution">
    <text evidence="8">The sequence shown here is derived from an EMBL/GenBank/DDBJ whole genome shotgun (WGS) entry which is preliminary data.</text>
</comment>
<dbReference type="OrthoDB" id="5857104at2759"/>
<dbReference type="InterPro" id="IPR020578">
    <property type="entry name" value="Aminotrans_V_PyrdxlP_BS"/>
</dbReference>
<evidence type="ECO:0000256" key="4">
    <source>
        <dbReference type="ARBA" id="ARBA00022679"/>
    </source>
</evidence>
<dbReference type="FunFam" id="2.40.50.40:FF:000032">
    <property type="entry name" value="protein CHROMATIN REMODELING 5 isoform X2"/>
    <property type="match status" value="1"/>
</dbReference>
<keyword evidence="9" id="KW-1185">Reference proteome</keyword>
<dbReference type="Pfam" id="PF00385">
    <property type="entry name" value="Chromo"/>
    <property type="match status" value="1"/>
</dbReference>
<gene>
    <name evidence="8" type="ORF">POTOM_005519</name>
</gene>
<dbReference type="GO" id="GO:0019265">
    <property type="term" value="P:glycine biosynthetic process, by transamination of glyoxylate"/>
    <property type="evidence" value="ECO:0007669"/>
    <property type="project" value="TreeGrafter"/>
</dbReference>
<feature type="compositionally biased region" description="Basic residues" evidence="6">
    <location>
        <begin position="324"/>
        <end position="335"/>
    </location>
</feature>
<organism evidence="8 9">
    <name type="scientific">Populus tomentosa</name>
    <name type="common">Chinese white poplar</name>
    <dbReference type="NCBI Taxonomy" id="118781"/>
    <lineage>
        <taxon>Eukaryota</taxon>
        <taxon>Viridiplantae</taxon>
        <taxon>Streptophyta</taxon>
        <taxon>Embryophyta</taxon>
        <taxon>Tracheophyta</taxon>
        <taxon>Spermatophyta</taxon>
        <taxon>Magnoliopsida</taxon>
        <taxon>eudicotyledons</taxon>
        <taxon>Gunneridae</taxon>
        <taxon>Pentapetalae</taxon>
        <taxon>rosids</taxon>
        <taxon>fabids</taxon>
        <taxon>Malpighiales</taxon>
        <taxon>Salicaceae</taxon>
        <taxon>Saliceae</taxon>
        <taxon>Populus</taxon>
    </lineage>
</organism>
<sequence>MMAFFRNYTNEAVSQSVLEGKRQGRALGRMLGNEDVDMTSSERELDMNTDVQYESEPDDVVRLQSNVAADHDAGVNNSELQPSGRKNVAGKWGSSFWKDCQPMGNPGASDSGQDSKSEGRNAEGSEDNVSNGRDDRLDSEDEEGQKEAGKGGKGHSDVPADEMLSDEYYEQDGEDQSDSVHYRGFSHSVDLSSRLQKKPVPIKNNVSRRSREDDPDDADFDPDYGIASGHIGDKDKDWEGEDSDEDNNSDDLVISDGDDGDDSYYTKKPKSRQQGKGGRNTKSAKENKSLHASGRQKRGKPSFEEDEYSAEDSDSDSDAVSKNMTKRGAHLRKSNARSTMSTNIGGRNNEVRTSSRSVRKVSYVESDESEEIDEGKKKKAQKEEVEEEDGDSIERVLWHQPRGMAEDAVRNNRSTAPVLLSHLFDSAPDWKEMEFLIKWKGQSHLHCQWKSFSELQNLSGFKKIEVNDVSKEMDLDLIKQNSQVERIIADRITKDSSENVVPEYLVKWQGLSYAEATWEKDVDISFAQDAIDEYKAREAAIAVQGKMVDLQRKKGKGGKMDYFYGPGRNHLFVPGPVNIPESVLRAMNRNNEDYRSPAVPAMTKTLLEDVKKIFKTTSGTPFIIPTTGTGAWESALTNTLSPGDRTVSFLIGQFSLLWIDQQKRLGFNVDVVESDWGQGANLDILASKLAEDTAHTIKAVCIVHNETATGVTNNLAKVRKILDDYRHPALFLVDGVSSICALDFRMDEWGVDVALTGSQKALSLPTGMGIVCASPKALEASETAKSFRVFFDWKDYLKFYKLGTFWPYTPSIQLLYGLREALDLLFVEGLDNVIARHARLGKATRLAVEAWGLKNCTQKEEWFSDTVTAVLVPPYIDSAEIVRRGWKRYNLSLGLGLNKVAGKVFRIGHLGNLNELQLLGCLAGVEMILKDVGYPVKLGSGVAAACAFLQNSTPLIASRI</sequence>
<dbReference type="CDD" id="cd18659">
    <property type="entry name" value="CD2_tandem"/>
    <property type="match status" value="1"/>
</dbReference>
<dbReference type="SMART" id="SM00298">
    <property type="entry name" value="CHROMO"/>
    <property type="match status" value="1"/>
</dbReference>
<name>A0A8X8AJH3_POPTO</name>